<evidence type="ECO:0000313" key="3">
    <source>
        <dbReference type="Proteomes" id="UP000230903"/>
    </source>
</evidence>
<feature type="transmembrane region" description="Helical" evidence="1">
    <location>
        <begin position="281"/>
        <end position="298"/>
    </location>
</feature>
<feature type="transmembrane region" description="Helical" evidence="1">
    <location>
        <begin position="344"/>
        <end position="361"/>
    </location>
</feature>
<evidence type="ECO:0000256" key="1">
    <source>
        <dbReference type="SAM" id="Phobius"/>
    </source>
</evidence>
<dbReference type="InterPro" id="IPR011701">
    <property type="entry name" value="MFS"/>
</dbReference>
<feature type="transmembrane region" description="Helical" evidence="1">
    <location>
        <begin position="21"/>
        <end position="45"/>
    </location>
</feature>
<keyword evidence="1" id="KW-1133">Transmembrane helix</keyword>
<keyword evidence="1" id="KW-0812">Transmembrane</keyword>
<proteinExistence type="predicted"/>
<dbReference type="Proteomes" id="UP000230903">
    <property type="component" value="Unassembled WGS sequence"/>
</dbReference>
<reference evidence="3" key="1">
    <citation type="submission" date="2017-09" db="EMBL/GenBank/DDBJ databases">
        <title>Depth-based differentiation of microbial function through sediment-hosted aquifers and enrichment of novel symbionts in the deep terrestrial subsurface.</title>
        <authorList>
            <person name="Probst A.J."/>
            <person name="Ladd B."/>
            <person name="Jarett J.K."/>
            <person name="Geller-Mcgrath D.E."/>
            <person name="Sieber C.M.K."/>
            <person name="Emerson J.B."/>
            <person name="Anantharaman K."/>
            <person name="Thomas B.C."/>
            <person name="Malmstrom R."/>
            <person name="Stieglmeier M."/>
            <person name="Klingl A."/>
            <person name="Woyke T."/>
            <person name="Ryan C.M."/>
            <person name="Banfield J.F."/>
        </authorList>
    </citation>
    <scope>NUCLEOTIDE SEQUENCE [LARGE SCALE GENOMIC DNA]</scope>
</reference>
<feature type="transmembrane region" description="Helical" evidence="1">
    <location>
        <begin position="148"/>
        <end position="169"/>
    </location>
</feature>
<feature type="transmembrane region" description="Helical" evidence="1">
    <location>
        <begin position="57"/>
        <end position="77"/>
    </location>
</feature>
<dbReference type="GO" id="GO:0022857">
    <property type="term" value="F:transmembrane transporter activity"/>
    <property type="evidence" value="ECO:0007669"/>
    <property type="project" value="InterPro"/>
</dbReference>
<organism evidence="2 3">
    <name type="scientific">Candidatus Harrisonbacteria bacterium CG10_big_fil_rev_8_21_14_0_10_45_28</name>
    <dbReference type="NCBI Taxonomy" id="1974586"/>
    <lineage>
        <taxon>Bacteria</taxon>
        <taxon>Candidatus Harrisoniibacteriota</taxon>
    </lineage>
</organism>
<accession>A0A2H0UP39</accession>
<feature type="transmembrane region" description="Helical" evidence="1">
    <location>
        <begin position="175"/>
        <end position="194"/>
    </location>
</feature>
<dbReference type="Gene3D" id="1.20.1250.20">
    <property type="entry name" value="MFS general substrate transporter like domains"/>
    <property type="match status" value="1"/>
</dbReference>
<feature type="transmembrane region" description="Helical" evidence="1">
    <location>
        <begin position="108"/>
        <end position="127"/>
    </location>
</feature>
<dbReference type="EMBL" id="PFBC01000011">
    <property type="protein sequence ID" value="PIR88163.1"/>
    <property type="molecule type" value="Genomic_DNA"/>
</dbReference>
<name>A0A2H0UP39_9BACT</name>
<feature type="transmembrane region" description="Helical" evidence="1">
    <location>
        <begin position="367"/>
        <end position="387"/>
    </location>
</feature>
<feature type="transmembrane region" description="Helical" evidence="1">
    <location>
        <begin position="84"/>
        <end position="102"/>
    </location>
</feature>
<sequence>MQLLHLYQIRRLDKMAHSKFWQLEFAIWLHIFARTIIGIFVPILLLQIGYTLGQVMLYYFLFTGINVPLNFLAKAIVQKIGARYVMMLSTLASLLFFVGLYLLTPNSWILFLITIIFAAIYDAFYFVSHIYLFIKSEDSARSQKDTSLLYIVKMGAALIGPIIGAIILILTNRHVLIVASAFFFALSILPLFHLKNLPDKPTRKTPSFKKFFKEKIDRQNFLSFAFFTIHRAAEGILWPLFIYTIFSSIQSVAYIPIIISLTVILFSYLMGKSQKYRKENLIIFGSLLIGLIWLLRLLTVSTPIYYFSIFLVSLLSLLVTIPLDSDIFARAKKISTLNTATYRNASSMLIQFLLFGILALVTNIFQVGFVITILTLLVLLLINYVTIKTIKA</sequence>
<feature type="transmembrane region" description="Helical" evidence="1">
    <location>
        <begin position="252"/>
        <end position="269"/>
    </location>
</feature>
<gene>
    <name evidence="2" type="ORF">COU10_00610</name>
</gene>
<dbReference type="Pfam" id="PF07690">
    <property type="entry name" value="MFS_1"/>
    <property type="match status" value="1"/>
</dbReference>
<evidence type="ECO:0000313" key="2">
    <source>
        <dbReference type="EMBL" id="PIR88163.1"/>
    </source>
</evidence>
<keyword evidence="1" id="KW-0472">Membrane</keyword>
<evidence type="ECO:0008006" key="4">
    <source>
        <dbReference type="Google" id="ProtNLM"/>
    </source>
</evidence>
<feature type="transmembrane region" description="Helical" evidence="1">
    <location>
        <begin position="304"/>
        <end position="323"/>
    </location>
</feature>
<dbReference type="InterPro" id="IPR036259">
    <property type="entry name" value="MFS_trans_sf"/>
</dbReference>
<protein>
    <recommendedName>
        <fullName evidence="4">Major facilitator superfamily (MFS) profile domain-containing protein</fullName>
    </recommendedName>
</protein>
<feature type="transmembrane region" description="Helical" evidence="1">
    <location>
        <begin position="221"/>
        <end position="246"/>
    </location>
</feature>
<dbReference type="SUPFAM" id="SSF103473">
    <property type="entry name" value="MFS general substrate transporter"/>
    <property type="match status" value="1"/>
</dbReference>
<comment type="caution">
    <text evidence="2">The sequence shown here is derived from an EMBL/GenBank/DDBJ whole genome shotgun (WGS) entry which is preliminary data.</text>
</comment>
<dbReference type="AlphaFoldDB" id="A0A2H0UP39"/>